<comment type="caution">
    <text evidence="3">The sequence shown here is derived from an EMBL/GenBank/DDBJ whole genome shotgun (WGS) entry which is preliminary data.</text>
</comment>
<dbReference type="AlphaFoldDB" id="A0A955LW28"/>
<name>A0A955LW28_UNCKA</name>
<organism evidence="3 4">
    <name type="scientific">candidate division WWE3 bacterium</name>
    <dbReference type="NCBI Taxonomy" id="2053526"/>
    <lineage>
        <taxon>Bacteria</taxon>
        <taxon>Katanobacteria</taxon>
    </lineage>
</organism>
<accession>A0A955LW28</accession>
<evidence type="ECO:0000256" key="2">
    <source>
        <dbReference type="SAM" id="MobiDB-lite"/>
    </source>
</evidence>
<reference evidence="3" key="1">
    <citation type="submission" date="2020-04" db="EMBL/GenBank/DDBJ databases">
        <authorList>
            <person name="Zhang T."/>
        </authorList>
    </citation>
    <scope>NUCLEOTIDE SEQUENCE</scope>
    <source>
        <strain evidence="3">HKST-UBA02</strain>
    </source>
</reference>
<evidence type="ECO:0000313" key="3">
    <source>
        <dbReference type="EMBL" id="MCA9397793.1"/>
    </source>
</evidence>
<feature type="region of interest" description="Disordered" evidence="2">
    <location>
        <begin position="1"/>
        <end position="24"/>
    </location>
</feature>
<feature type="non-terminal residue" evidence="3">
    <location>
        <position position="700"/>
    </location>
</feature>
<dbReference type="Proteomes" id="UP000699691">
    <property type="component" value="Unassembled WGS sequence"/>
</dbReference>
<keyword evidence="1" id="KW-0175">Coiled coil</keyword>
<evidence type="ECO:0000313" key="4">
    <source>
        <dbReference type="Proteomes" id="UP000699691"/>
    </source>
</evidence>
<feature type="region of interest" description="Disordered" evidence="2">
    <location>
        <begin position="363"/>
        <end position="383"/>
    </location>
</feature>
<sequence length="700" mass="81040">MTQELQEIEHISTTTGSRAKKQSPAQLRQQDARIAHILESSEHFEQLLQRAQKSFNGRIKMEMQYAVDEVVLKEQATKVSTAINNCEHVIASLEDSQSEGVITMALSRVDTVQSKTHNQENLEEMEQELEDRIMSLVYESGVKHEFVEDEWDADLRGPRELATETAPWGDEDPIENSDEDGAYGETVWEEEGSSELLTTDDMLQRLVDEDDEPIVWDDNGDEDANETVDSQEKVRAQEYIFEHEFVLRAKYPKLLANPDLPFNFDDEITQINTAETLAEAVRGIQILERQLAVETQHQDLLTTYEHLLEQHPTINERYQDMLNQARVMSRDPLNVDRVSTHHISLLLANFEKDVLIPVASLEQDTADPDDSEEEPNESEETIDSVETELSQIIPLLETLFGEYVNPEDLNNETLLTAIEQNGFQDVNFYVTTLLRLSAYRICAPGLLGLTVELKDKMSPVFFDRYEEIRRTFIDRGDEDPIELIQEMQDTISDFLRELQESVQTQAEEEVPDWLRPKPENNEDLSIWLSKELPGALSQLEEQHAEAVAYLQNTHDATEEYENQYERWLASIRTSDSIQSAKWRLKELRERLEKIPLEKERIQQTHTALRELFSQYDSIVPLVPEEIIPNYIAKELPVLLQDSSRALFYESEFRNTNHAIYAHFRNIIISLDNSISQFTDNHLQRRFPNEYPQLEIINSEI</sequence>
<proteinExistence type="predicted"/>
<dbReference type="EMBL" id="JAGQKY010000145">
    <property type="protein sequence ID" value="MCA9397793.1"/>
    <property type="molecule type" value="Genomic_DNA"/>
</dbReference>
<feature type="coiled-coil region" evidence="1">
    <location>
        <begin position="112"/>
        <end position="139"/>
    </location>
</feature>
<evidence type="ECO:0000256" key="1">
    <source>
        <dbReference type="SAM" id="Coils"/>
    </source>
</evidence>
<protein>
    <submittedName>
        <fullName evidence="3">Uncharacterized protein</fullName>
    </submittedName>
</protein>
<reference evidence="3" key="2">
    <citation type="journal article" date="2021" name="Microbiome">
        <title>Successional dynamics and alternative stable states in a saline activated sludge microbial community over 9 years.</title>
        <authorList>
            <person name="Wang Y."/>
            <person name="Ye J."/>
            <person name="Ju F."/>
            <person name="Liu L."/>
            <person name="Boyd J.A."/>
            <person name="Deng Y."/>
            <person name="Parks D.H."/>
            <person name="Jiang X."/>
            <person name="Yin X."/>
            <person name="Woodcroft B.J."/>
            <person name="Tyson G.W."/>
            <person name="Hugenholtz P."/>
            <person name="Polz M.F."/>
            <person name="Zhang T."/>
        </authorList>
    </citation>
    <scope>NUCLEOTIDE SEQUENCE</scope>
    <source>
        <strain evidence="3">HKST-UBA02</strain>
    </source>
</reference>
<gene>
    <name evidence="3" type="ORF">KC573_03105</name>
</gene>
<feature type="compositionally biased region" description="Acidic residues" evidence="2">
    <location>
        <begin position="364"/>
        <end position="383"/>
    </location>
</feature>